<accession>A0A059FQA6</accession>
<evidence type="ECO:0000313" key="2">
    <source>
        <dbReference type="Proteomes" id="UP000025171"/>
    </source>
</evidence>
<dbReference type="RefSeq" id="WP_035615752.1">
    <property type="nucleotide sequence ID" value="NZ_ARYK01000003.1"/>
</dbReference>
<dbReference type="EMBL" id="ARYK01000003">
    <property type="protein sequence ID" value="KCZ92839.1"/>
    <property type="molecule type" value="Genomic_DNA"/>
</dbReference>
<proteinExistence type="predicted"/>
<keyword evidence="2" id="KW-1185">Reference proteome</keyword>
<protein>
    <recommendedName>
        <fullName evidence="3">Ribosomal protein L7/L12 C-terminal domain-containing protein</fullName>
    </recommendedName>
</protein>
<sequence length="100" mass="10899">MMEKLSDPTVLFALALAFALGFMFRGSGRNSLSPTPPTDAEIAEAVKRVTASKWIEIDAEIDARRKIAAIRLLREATGLGLKVSKDAIEARMAARGMTRH</sequence>
<dbReference type="PATRIC" id="fig|1280950.3.peg.1560"/>
<dbReference type="Gene3D" id="3.30.1390.10">
    <property type="match status" value="1"/>
</dbReference>
<comment type="caution">
    <text evidence="1">The sequence shown here is derived from an EMBL/GenBank/DDBJ whole genome shotgun (WGS) entry which is preliminary data.</text>
</comment>
<reference evidence="1 2" key="1">
    <citation type="journal article" date="2014" name="Antonie Van Leeuwenhoek">
        <title>Hyphomonas beringensis sp. nov. and Hyphomonas chukchiensis sp. nov., isolated from surface seawater of the Bering Sea and Chukchi Sea.</title>
        <authorList>
            <person name="Li C."/>
            <person name="Lai Q."/>
            <person name="Li G."/>
            <person name="Dong C."/>
            <person name="Wang J."/>
            <person name="Liao Y."/>
            <person name="Shao Z."/>
        </authorList>
    </citation>
    <scope>NUCLEOTIDE SEQUENCE [LARGE SCALE GENOMIC DNA]</scope>
    <source>
        <strain evidence="1 2">MHS-2</strain>
    </source>
</reference>
<dbReference type="AlphaFoldDB" id="A0A059FQA6"/>
<gene>
    <name evidence="1" type="ORF">HJO_07787</name>
</gene>
<dbReference type="Proteomes" id="UP000025171">
    <property type="component" value="Unassembled WGS sequence"/>
</dbReference>
<dbReference type="STRING" id="1280950.HJO_07787"/>
<dbReference type="InterPro" id="IPR014719">
    <property type="entry name" value="Ribosomal_bL12_C/ClpS-like"/>
</dbReference>
<organism evidence="1 2">
    <name type="scientific">Hyphomonas johnsonii MHS-2</name>
    <dbReference type="NCBI Taxonomy" id="1280950"/>
    <lineage>
        <taxon>Bacteria</taxon>
        <taxon>Pseudomonadati</taxon>
        <taxon>Pseudomonadota</taxon>
        <taxon>Alphaproteobacteria</taxon>
        <taxon>Hyphomonadales</taxon>
        <taxon>Hyphomonadaceae</taxon>
        <taxon>Hyphomonas</taxon>
    </lineage>
</organism>
<evidence type="ECO:0008006" key="3">
    <source>
        <dbReference type="Google" id="ProtNLM"/>
    </source>
</evidence>
<evidence type="ECO:0000313" key="1">
    <source>
        <dbReference type="EMBL" id="KCZ92839.1"/>
    </source>
</evidence>
<name>A0A059FQA6_9PROT</name>